<dbReference type="SUPFAM" id="SSF51182">
    <property type="entry name" value="RmlC-like cupins"/>
    <property type="match status" value="1"/>
</dbReference>
<dbReference type="PROSITE" id="PS51371">
    <property type="entry name" value="CBS"/>
    <property type="match status" value="1"/>
</dbReference>
<evidence type="ECO:0000259" key="2">
    <source>
        <dbReference type="PROSITE" id="PS51371"/>
    </source>
</evidence>
<protein>
    <submittedName>
        <fullName evidence="3">CBS domain-containing protein</fullName>
    </submittedName>
</protein>
<dbReference type="InterPro" id="IPR001538">
    <property type="entry name" value="Man6P_isomerase-2_C"/>
</dbReference>
<evidence type="ECO:0000313" key="3">
    <source>
        <dbReference type="EMBL" id="NLJ17767.1"/>
    </source>
</evidence>
<evidence type="ECO:0000256" key="1">
    <source>
        <dbReference type="PROSITE-ProRule" id="PRU00703"/>
    </source>
</evidence>
<name>A0A7X8C2R1_9LACT</name>
<dbReference type="InterPro" id="IPR051161">
    <property type="entry name" value="Mannose-6P_isomerase_type2"/>
</dbReference>
<sequence>MELDCYTIKPSESILEALKRIDNNKKGFLLVVDREDILLGTLTDGDIRRAFIKGIGIEEKVEKIYNEDSQKVSNDEEFSKVIELFKNPRIKFLPIINERGRLTNVITKANMHVLLLEDIRFDLDYEFTKLDDSLLEHEIFNRPWGFYKTTFINDYSQSKIIKVNPRGILSLQEHKRREEYWVIINGSGEVTVGESVKKVESGNFVYIPKGCKHRLENTSESESLMIAEVQLGDYFGEDDIIRYDDVYGRL</sequence>
<dbReference type="PANTHER" id="PTHR46390:SF1">
    <property type="entry name" value="MANNOSE-1-PHOSPHATE GUANYLYLTRANSFERASE"/>
    <property type="match status" value="1"/>
</dbReference>
<accession>A0A7X8C2R1</accession>
<dbReference type="PANTHER" id="PTHR46390">
    <property type="entry name" value="MANNOSE-1-PHOSPHATE GUANYLYLTRANSFERASE"/>
    <property type="match status" value="1"/>
</dbReference>
<dbReference type="CDD" id="cd02213">
    <property type="entry name" value="cupin_PMI_typeII_C"/>
    <property type="match status" value="1"/>
</dbReference>
<dbReference type="SUPFAM" id="SSF54631">
    <property type="entry name" value="CBS-domain pair"/>
    <property type="match status" value="1"/>
</dbReference>
<dbReference type="RefSeq" id="WP_276646784.1">
    <property type="nucleotide sequence ID" value="NZ_JAAYSM010000090.1"/>
</dbReference>
<dbReference type="InterPro" id="IPR014710">
    <property type="entry name" value="RmlC-like_jellyroll"/>
</dbReference>
<dbReference type="GO" id="GO:0005976">
    <property type="term" value="P:polysaccharide metabolic process"/>
    <property type="evidence" value="ECO:0007669"/>
    <property type="project" value="InterPro"/>
</dbReference>
<dbReference type="Pfam" id="PF00571">
    <property type="entry name" value="CBS"/>
    <property type="match status" value="1"/>
</dbReference>
<keyword evidence="1" id="KW-0129">CBS domain</keyword>
<comment type="caution">
    <text evidence="3">The sequence shown here is derived from an EMBL/GenBank/DDBJ whole genome shotgun (WGS) entry which is preliminary data.</text>
</comment>
<feature type="domain" description="CBS" evidence="2">
    <location>
        <begin position="1"/>
        <end position="59"/>
    </location>
</feature>
<dbReference type="EMBL" id="JAAYSM010000090">
    <property type="protein sequence ID" value="NLJ17767.1"/>
    <property type="molecule type" value="Genomic_DNA"/>
</dbReference>
<dbReference type="GO" id="GO:0009298">
    <property type="term" value="P:GDP-mannose biosynthetic process"/>
    <property type="evidence" value="ECO:0007669"/>
    <property type="project" value="TreeGrafter"/>
</dbReference>
<evidence type="ECO:0000313" key="4">
    <source>
        <dbReference type="Proteomes" id="UP000541058"/>
    </source>
</evidence>
<gene>
    <name evidence="3" type="ORF">GX355_02795</name>
</gene>
<dbReference type="Proteomes" id="UP000541058">
    <property type="component" value="Unassembled WGS sequence"/>
</dbReference>
<dbReference type="GO" id="GO:0004475">
    <property type="term" value="F:mannose-1-phosphate guanylyltransferase (GTP) activity"/>
    <property type="evidence" value="ECO:0007669"/>
    <property type="project" value="TreeGrafter"/>
</dbReference>
<dbReference type="Pfam" id="PF01050">
    <property type="entry name" value="MannoseP_isomer"/>
    <property type="match status" value="1"/>
</dbReference>
<dbReference type="SMART" id="SM00116">
    <property type="entry name" value="CBS"/>
    <property type="match status" value="2"/>
</dbReference>
<dbReference type="Gene3D" id="3.10.580.10">
    <property type="entry name" value="CBS-domain"/>
    <property type="match status" value="1"/>
</dbReference>
<dbReference type="Gene3D" id="2.60.120.10">
    <property type="entry name" value="Jelly Rolls"/>
    <property type="match status" value="1"/>
</dbReference>
<dbReference type="InterPro" id="IPR046342">
    <property type="entry name" value="CBS_dom_sf"/>
</dbReference>
<reference evidence="3 4" key="1">
    <citation type="journal article" date="2020" name="Biotechnol. Biofuels">
        <title>New insights from the biogas microbiome by comprehensive genome-resolved metagenomics of nearly 1600 species originating from multiple anaerobic digesters.</title>
        <authorList>
            <person name="Campanaro S."/>
            <person name="Treu L."/>
            <person name="Rodriguez-R L.M."/>
            <person name="Kovalovszki A."/>
            <person name="Ziels R.M."/>
            <person name="Maus I."/>
            <person name="Zhu X."/>
            <person name="Kougias P.G."/>
            <person name="Basile A."/>
            <person name="Luo G."/>
            <person name="Schluter A."/>
            <person name="Konstantinidis K.T."/>
            <person name="Angelidaki I."/>
        </authorList>
    </citation>
    <scope>NUCLEOTIDE SEQUENCE [LARGE SCALE GENOMIC DNA]</scope>
    <source>
        <strain evidence="3">AS23ysBPME_34</strain>
    </source>
</reference>
<organism evidence="3 4">
    <name type="scientific">Globicatella sulfidifaciens</name>
    <dbReference type="NCBI Taxonomy" id="136093"/>
    <lineage>
        <taxon>Bacteria</taxon>
        <taxon>Bacillati</taxon>
        <taxon>Bacillota</taxon>
        <taxon>Bacilli</taxon>
        <taxon>Lactobacillales</taxon>
        <taxon>Aerococcaceae</taxon>
        <taxon>Globicatella</taxon>
    </lineage>
</organism>
<dbReference type="AlphaFoldDB" id="A0A7X8C2R1"/>
<proteinExistence type="predicted"/>
<dbReference type="InterPro" id="IPR000644">
    <property type="entry name" value="CBS_dom"/>
</dbReference>
<dbReference type="InterPro" id="IPR011051">
    <property type="entry name" value="RmlC_Cupin_sf"/>
</dbReference>